<evidence type="ECO:0000313" key="4">
    <source>
        <dbReference type="Proteomes" id="UP000717996"/>
    </source>
</evidence>
<feature type="coiled-coil region" evidence="1">
    <location>
        <begin position="264"/>
        <end position="298"/>
    </location>
</feature>
<name>A0A9P7CDL7_RHIOR</name>
<evidence type="ECO:0000256" key="1">
    <source>
        <dbReference type="SAM" id="Coils"/>
    </source>
</evidence>
<dbReference type="PANTHER" id="PTHR23022">
    <property type="entry name" value="TRANSPOSABLE ELEMENT-RELATED"/>
    <property type="match status" value="1"/>
</dbReference>
<accession>A0A9P7CDL7</accession>
<gene>
    <name evidence="3" type="ORF">G6F51_004095</name>
</gene>
<feature type="region of interest" description="Disordered" evidence="2">
    <location>
        <begin position="410"/>
        <end position="433"/>
    </location>
</feature>
<dbReference type="Proteomes" id="UP000717996">
    <property type="component" value="Unassembled WGS sequence"/>
</dbReference>
<dbReference type="SUPFAM" id="SSF46689">
    <property type="entry name" value="Homeodomain-like"/>
    <property type="match status" value="1"/>
</dbReference>
<feature type="compositionally biased region" description="Acidic residues" evidence="2">
    <location>
        <begin position="414"/>
        <end position="430"/>
    </location>
</feature>
<evidence type="ECO:0008006" key="5">
    <source>
        <dbReference type="Google" id="ProtNLM"/>
    </source>
</evidence>
<dbReference type="EMBL" id="JAANIT010000438">
    <property type="protein sequence ID" value="KAG1547715.1"/>
    <property type="molecule type" value="Genomic_DNA"/>
</dbReference>
<protein>
    <recommendedName>
        <fullName evidence="5">Tc1-like transposase DDE domain-containing protein</fullName>
    </recommendedName>
</protein>
<dbReference type="AlphaFoldDB" id="A0A9P7CDL7"/>
<dbReference type="OrthoDB" id="2282925at2759"/>
<organism evidence="3 4">
    <name type="scientific">Rhizopus oryzae</name>
    <name type="common">Mucormycosis agent</name>
    <name type="synonym">Rhizopus arrhizus var. delemar</name>
    <dbReference type="NCBI Taxonomy" id="64495"/>
    <lineage>
        <taxon>Eukaryota</taxon>
        <taxon>Fungi</taxon>
        <taxon>Fungi incertae sedis</taxon>
        <taxon>Mucoromycota</taxon>
        <taxon>Mucoromycotina</taxon>
        <taxon>Mucoromycetes</taxon>
        <taxon>Mucorales</taxon>
        <taxon>Mucorineae</taxon>
        <taxon>Rhizopodaceae</taxon>
        <taxon>Rhizopus</taxon>
    </lineage>
</organism>
<keyword evidence="1" id="KW-0175">Coiled coil</keyword>
<dbReference type="Gene3D" id="3.30.420.10">
    <property type="entry name" value="Ribonuclease H-like superfamily/Ribonuclease H"/>
    <property type="match status" value="1"/>
</dbReference>
<dbReference type="InterPro" id="IPR036397">
    <property type="entry name" value="RNaseH_sf"/>
</dbReference>
<dbReference type="GO" id="GO:0003676">
    <property type="term" value="F:nucleic acid binding"/>
    <property type="evidence" value="ECO:0007669"/>
    <property type="project" value="InterPro"/>
</dbReference>
<evidence type="ECO:0000313" key="3">
    <source>
        <dbReference type="EMBL" id="KAG1547715.1"/>
    </source>
</evidence>
<proteinExistence type="predicted"/>
<evidence type="ECO:0000256" key="2">
    <source>
        <dbReference type="SAM" id="MobiDB-lite"/>
    </source>
</evidence>
<sequence length="485" mass="56285">MSAQISKDCTRPLIISDDETKEKIAELVGLNKSTVQNIKARIDDYGSPLPHRQIGRPLKINERTERHLKRIIREDPFTFYKEINMELAKLDVFVTAYKYRLTAKHRKSRLHWAKEHINWTKGQWRNVVWSDESRFCMEGSKRGKRILRKEGERYDERSIVSTVKCGDGDAIVWGYFWGGGFGPLEMIDTGFVDQETCISALDNRFYPWFTSVTLHQERDFIFQEDGASCHTGIYARWWKETHQIRGFEYWLAQSTDLNPIEHVWNALERRIKRKRLSVKNLEQLKVALREEWERMDDEFADRLVQSMKRRCEAVIKAKGGMDTSHWRDVKLATAKCICAAADTDNDDLLAAETIQALSGRLIRTSHGKRMLEDSFAHQYLDPILETIFGSDECLKQDWANGALLPTMKRKRNDDDDNAIMDDGDDNNTEADVDKNRDVAETVYKPDWAVFANGNPVITVIGTLELEVLYKRNPGYMSDYVKLAKK</sequence>
<comment type="caution">
    <text evidence="3">The sequence shown here is derived from an EMBL/GenBank/DDBJ whole genome shotgun (WGS) entry which is preliminary data.</text>
</comment>
<dbReference type="InterPro" id="IPR052338">
    <property type="entry name" value="Transposase_5"/>
</dbReference>
<dbReference type="InterPro" id="IPR009057">
    <property type="entry name" value="Homeodomain-like_sf"/>
</dbReference>
<dbReference type="PANTHER" id="PTHR23022:SF135">
    <property type="entry name" value="SI:DKEY-77F5.3"/>
    <property type="match status" value="1"/>
</dbReference>
<reference evidence="3" key="1">
    <citation type="journal article" date="2020" name="Microb. Genom.">
        <title>Genetic diversity of clinical and environmental Mucorales isolates obtained from an investigation of mucormycosis cases among solid organ transplant recipients.</title>
        <authorList>
            <person name="Nguyen M.H."/>
            <person name="Kaul D."/>
            <person name="Muto C."/>
            <person name="Cheng S.J."/>
            <person name="Richter R.A."/>
            <person name="Bruno V.M."/>
            <person name="Liu G."/>
            <person name="Beyhan S."/>
            <person name="Sundermann A.J."/>
            <person name="Mounaud S."/>
            <person name="Pasculle A.W."/>
            <person name="Nierman W.C."/>
            <person name="Driscoll E."/>
            <person name="Cumbie R."/>
            <person name="Clancy C.J."/>
            <person name="Dupont C.L."/>
        </authorList>
    </citation>
    <scope>NUCLEOTIDE SEQUENCE</scope>
    <source>
        <strain evidence="3">GL16</strain>
    </source>
</reference>